<dbReference type="Gene3D" id="3.40.640.10">
    <property type="entry name" value="Type I PLP-dependent aspartate aminotransferase-like (Major domain)"/>
    <property type="match status" value="1"/>
</dbReference>
<dbReference type="GO" id="GO:0008453">
    <property type="term" value="F:alanine-glyoxylate transaminase activity"/>
    <property type="evidence" value="ECO:0007669"/>
    <property type="project" value="TreeGrafter"/>
</dbReference>
<keyword evidence="3 5" id="KW-0663">Pyridoxal phosphate</keyword>
<comment type="caution">
    <text evidence="7">The sequence shown here is derived from an EMBL/GenBank/DDBJ whole genome shotgun (WGS) entry which is preliminary data.</text>
</comment>
<dbReference type="AlphaFoldDB" id="A0A1Q8SNL2"/>
<dbReference type="PIRSF" id="PIRSF000524">
    <property type="entry name" value="SPT"/>
    <property type="match status" value="1"/>
</dbReference>
<comment type="cofactor">
    <cofactor evidence="1 5">
        <name>pyridoxal 5'-phosphate</name>
        <dbReference type="ChEBI" id="CHEBI:597326"/>
    </cofactor>
</comment>
<evidence type="ECO:0000313" key="8">
    <source>
        <dbReference type="Proteomes" id="UP000186878"/>
    </source>
</evidence>
<organism evidence="7 8">
    <name type="scientific">Salinicola socius</name>
    <dbReference type="NCBI Taxonomy" id="404433"/>
    <lineage>
        <taxon>Bacteria</taxon>
        <taxon>Pseudomonadati</taxon>
        <taxon>Pseudomonadota</taxon>
        <taxon>Gammaproteobacteria</taxon>
        <taxon>Oceanospirillales</taxon>
        <taxon>Halomonadaceae</taxon>
        <taxon>Salinicola</taxon>
    </lineage>
</organism>
<reference evidence="7 8" key="1">
    <citation type="submission" date="2016-12" db="EMBL/GenBank/DDBJ databases">
        <title>Draft genome sequences of strains Salinicola socius SMB35, Salinicola sp. MH3R3-1 and Chromohalobacter sp. SMB17 from the Verkhnekamsk potash mining region of Russia.</title>
        <authorList>
            <person name="Mavrodi D.V."/>
            <person name="Olsson B.E."/>
            <person name="Korsakova E.S."/>
            <person name="Pyankova A."/>
            <person name="Mavrodi O.V."/>
            <person name="Plotnikova E.G."/>
        </authorList>
    </citation>
    <scope>NUCLEOTIDE SEQUENCE [LARGE SCALE GENOMIC DNA]</scope>
    <source>
        <strain evidence="7 8">SMB35</strain>
    </source>
</reference>
<dbReference type="FunFam" id="3.40.640.10:FF:000054">
    <property type="entry name" value="Serine--glyoxylate aminotransferase"/>
    <property type="match status" value="1"/>
</dbReference>
<evidence type="ECO:0000256" key="1">
    <source>
        <dbReference type="ARBA" id="ARBA00001933"/>
    </source>
</evidence>
<dbReference type="PANTHER" id="PTHR21152">
    <property type="entry name" value="AMINOTRANSFERASE CLASS V"/>
    <property type="match status" value="1"/>
</dbReference>
<dbReference type="InterPro" id="IPR015424">
    <property type="entry name" value="PyrdxlP-dep_Trfase"/>
</dbReference>
<dbReference type="PANTHER" id="PTHR21152:SF40">
    <property type="entry name" value="ALANINE--GLYOXYLATE AMINOTRANSFERASE"/>
    <property type="match status" value="1"/>
</dbReference>
<keyword evidence="7" id="KW-0032">Aminotransferase</keyword>
<gene>
    <name evidence="7" type="ORF">BTW07_15905</name>
</gene>
<accession>A0A1Q8SNL2</accession>
<proteinExistence type="inferred from homology"/>
<sequence length="423" mass="45615">MLKLDQHPSGRHFLQIPGPSPVPDRILRAMSLPTIDHRGPEFSELGLKVIGGIQKIFKTEHPVIIYPASGTGAWEAALSNTLSPGDAVLMFETGHFASLWKQMALRLGLEPEFLSLPASQSWRYGVRPQLIEERLRRDGEHRIKAVCVVHNETSTGVTSDIAAVRRAIDAAGHPALLVVDTISGLASADYRHDEWGVDVTVSGSQKGLMLPPGISFNALSPKAIEASQRSLMPKSFWAWDEILAGNNNGYWPYTPSTNLLYGLNEALDMLLEEGLDQVLARHERWGEGVRRAVNAWGLEIQCQEPALYSPVLTGVVMPEGVDADDVRRTIYDRFDLSLGTGLGKAKGRMFRIGHLGDCNDLTLIATLGGCEAGLKLCGVELFGSGLQAALEFFADNPAPGTPAARKLAAAASTGPSQAGAVRA</sequence>
<dbReference type="Pfam" id="PF00266">
    <property type="entry name" value="Aminotran_5"/>
    <property type="match status" value="1"/>
</dbReference>
<feature type="binding site" evidence="4">
    <location>
        <position position="351"/>
    </location>
    <ligand>
        <name>substrate</name>
    </ligand>
</feature>
<evidence type="ECO:0000313" key="7">
    <source>
        <dbReference type="EMBL" id="OLO03027.1"/>
    </source>
</evidence>
<dbReference type="CDD" id="cd06451">
    <property type="entry name" value="AGAT_like"/>
    <property type="match status" value="1"/>
</dbReference>
<dbReference type="InterPro" id="IPR015422">
    <property type="entry name" value="PyrdxlP-dep_Trfase_small"/>
</dbReference>
<dbReference type="GO" id="GO:0019265">
    <property type="term" value="P:glycine biosynthetic process, by transamination of glyoxylate"/>
    <property type="evidence" value="ECO:0007669"/>
    <property type="project" value="TreeGrafter"/>
</dbReference>
<dbReference type="EMBL" id="MSDO01000025">
    <property type="protein sequence ID" value="OLO03027.1"/>
    <property type="molecule type" value="Genomic_DNA"/>
</dbReference>
<dbReference type="InterPro" id="IPR024169">
    <property type="entry name" value="SP_NH2Trfase/AEP_transaminase"/>
</dbReference>
<dbReference type="RefSeq" id="WP_075571166.1">
    <property type="nucleotide sequence ID" value="NZ_MSDO01000025.1"/>
</dbReference>
<evidence type="ECO:0000256" key="3">
    <source>
        <dbReference type="ARBA" id="ARBA00022898"/>
    </source>
</evidence>
<evidence type="ECO:0000256" key="2">
    <source>
        <dbReference type="ARBA" id="ARBA00009236"/>
    </source>
</evidence>
<dbReference type="GO" id="GO:0004760">
    <property type="term" value="F:L-serine-pyruvate transaminase activity"/>
    <property type="evidence" value="ECO:0007669"/>
    <property type="project" value="TreeGrafter"/>
</dbReference>
<evidence type="ECO:0000256" key="5">
    <source>
        <dbReference type="PIRSR" id="PIRSR000524-50"/>
    </source>
</evidence>
<evidence type="ECO:0000259" key="6">
    <source>
        <dbReference type="Pfam" id="PF00266"/>
    </source>
</evidence>
<dbReference type="Proteomes" id="UP000186878">
    <property type="component" value="Unassembled WGS sequence"/>
</dbReference>
<dbReference type="OrthoDB" id="9766472at2"/>
<keyword evidence="8" id="KW-1185">Reference proteome</keyword>
<dbReference type="Gene3D" id="3.90.1150.10">
    <property type="entry name" value="Aspartate Aminotransferase, domain 1"/>
    <property type="match status" value="1"/>
</dbReference>
<dbReference type="InterPro" id="IPR015421">
    <property type="entry name" value="PyrdxlP-dep_Trfase_major"/>
</dbReference>
<comment type="similarity">
    <text evidence="2">Belongs to the class-V pyridoxal-phosphate-dependent aminotransferase family.</text>
</comment>
<dbReference type="InterPro" id="IPR000192">
    <property type="entry name" value="Aminotrans_V_dom"/>
</dbReference>
<feature type="domain" description="Aminotransferase class V" evidence="6">
    <location>
        <begin position="52"/>
        <end position="296"/>
    </location>
</feature>
<dbReference type="STRING" id="404433.BTW07_15905"/>
<keyword evidence="7" id="KW-0808">Transferase</keyword>
<name>A0A1Q8SNL2_9GAMM</name>
<protein>
    <submittedName>
        <fullName evidence="7">Serine--glyoxylate aminotransferase</fullName>
    </submittedName>
</protein>
<evidence type="ECO:0000256" key="4">
    <source>
        <dbReference type="PIRSR" id="PIRSR000524-1"/>
    </source>
</evidence>
<dbReference type="SUPFAM" id="SSF53383">
    <property type="entry name" value="PLP-dependent transferases"/>
    <property type="match status" value="1"/>
</dbReference>
<feature type="modified residue" description="N6-(pyridoxal phosphate)lysine" evidence="5">
    <location>
        <position position="206"/>
    </location>
</feature>